<sequence length="87" mass="9124">MAETGQEAVIKSRPRTAGLVSGRNGHANGLDCDRTISEDRGAIASITAPTCSPALSEDHGSGGCRWRGDEEEGTNSHLGDEEKDKAE</sequence>
<accession>A0A0C2J6X0</accession>
<proteinExistence type="predicted"/>
<organism evidence="2 3">
    <name type="scientific">Sporothrix brasiliensis 5110</name>
    <dbReference type="NCBI Taxonomy" id="1398154"/>
    <lineage>
        <taxon>Eukaryota</taxon>
        <taxon>Fungi</taxon>
        <taxon>Dikarya</taxon>
        <taxon>Ascomycota</taxon>
        <taxon>Pezizomycotina</taxon>
        <taxon>Sordariomycetes</taxon>
        <taxon>Sordariomycetidae</taxon>
        <taxon>Ophiostomatales</taxon>
        <taxon>Ophiostomataceae</taxon>
        <taxon>Sporothrix</taxon>
    </lineage>
</organism>
<evidence type="ECO:0000256" key="1">
    <source>
        <dbReference type="SAM" id="MobiDB-lite"/>
    </source>
</evidence>
<comment type="caution">
    <text evidence="2">The sequence shown here is derived from an EMBL/GenBank/DDBJ whole genome shotgun (WGS) entry which is preliminary data.</text>
</comment>
<dbReference type="VEuPathDB" id="FungiDB:SPBR_03873"/>
<dbReference type="AlphaFoldDB" id="A0A0C2J6X0"/>
<name>A0A0C2J6X0_9PEZI</name>
<dbReference type="Proteomes" id="UP000031575">
    <property type="component" value="Unassembled WGS sequence"/>
</dbReference>
<evidence type="ECO:0000313" key="3">
    <source>
        <dbReference type="Proteomes" id="UP000031575"/>
    </source>
</evidence>
<feature type="region of interest" description="Disordered" evidence="1">
    <location>
        <begin position="51"/>
        <end position="87"/>
    </location>
</feature>
<gene>
    <name evidence="2" type="ORF">SPBR_03873</name>
</gene>
<dbReference type="RefSeq" id="XP_040622740.1">
    <property type="nucleotide sequence ID" value="XM_040762163.1"/>
</dbReference>
<feature type="compositionally biased region" description="Basic and acidic residues" evidence="1">
    <location>
        <begin position="78"/>
        <end position="87"/>
    </location>
</feature>
<evidence type="ECO:0000313" key="2">
    <source>
        <dbReference type="EMBL" id="KIH94730.1"/>
    </source>
</evidence>
<reference evidence="2 3" key="1">
    <citation type="journal article" date="2014" name="BMC Genomics">
        <title>Comparative genomics of the major fungal agents of human and animal Sporotrichosis: Sporothrix schenckii and Sporothrix brasiliensis.</title>
        <authorList>
            <person name="Teixeira M.M."/>
            <person name="de Almeida L.G."/>
            <person name="Kubitschek-Barreira P."/>
            <person name="Alves F.L."/>
            <person name="Kioshima E.S."/>
            <person name="Abadio A.K."/>
            <person name="Fernandes L."/>
            <person name="Derengowski L.S."/>
            <person name="Ferreira K.S."/>
            <person name="Souza R.C."/>
            <person name="Ruiz J.C."/>
            <person name="de Andrade N.C."/>
            <person name="Paes H.C."/>
            <person name="Nicola A.M."/>
            <person name="Albuquerque P."/>
            <person name="Gerber A.L."/>
            <person name="Martins V.P."/>
            <person name="Peconick L.D."/>
            <person name="Neto A.V."/>
            <person name="Chaucanez C.B."/>
            <person name="Silva P.A."/>
            <person name="Cunha O.L."/>
            <person name="de Oliveira F.F."/>
            <person name="dos Santos T.C."/>
            <person name="Barros A.L."/>
            <person name="Soares M.A."/>
            <person name="de Oliveira L.M."/>
            <person name="Marini M.M."/>
            <person name="Villalobos-Duno H."/>
            <person name="Cunha M.M."/>
            <person name="de Hoog S."/>
            <person name="da Silveira J.F."/>
            <person name="Henrissat B."/>
            <person name="Nino-Vega G.A."/>
            <person name="Cisalpino P.S."/>
            <person name="Mora-Montes H.M."/>
            <person name="Almeida S.R."/>
            <person name="Stajich J.E."/>
            <person name="Lopes-Bezerra L.M."/>
            <person name="Vasconcelos A.T."/>
            <person name="Felipe M.S."/>
        </authorList>
    </citation>
    <scope>NUCLEOTIDE SEQUENCE [LARGE SCALE GENOMIC DNA]</scope>
    <source>
        <strain evidence="2 3">5110</strain>
    </source>
</reference>
<protein>
    <submittedName>
        <fullName evidence="2">Uncharacterized protein</fullName>
    </submittedName>
</protein>
<dbReference type="HOGENOM" id="CLU_2484794_0_0_1"/>
<feature type="region of interest" description="Disordered" evidence="1">
    <location>
        <begin position="1"/>
        <end position="31"/>
    </location>
</feature>
<keyword evidence="3" id="KW-1185">Reference proteome</keyword>
<dbReference type="EMBL" id="AWTV01000003">
    <property type="protein sequence ID" value="KIH94730.1"/>
    <property type="molecule type" value="Genomic_DNA"/>
</dbReference>
<dbReference type="GeneID" id="63677084"/>